<keyword evidence="1" id="KW-0560">Oxidoreductase</keyword>
<sequence>METQVVEDILIVGAGIAGLTTSLGLHRLGVRSLVLESSDTLRATGFALATWKNAWKALEAVGVGTILRDRHLQVNGITITSLITGQPTSTVSFKDNGKHGSCEVRCVRRKLMLEALANELPSGTIRYLSKVVAIEESGFYKILHLADGTIIKTKVLIGCDGVNSMVAKWLGFKEASFTGRQAIRGCVELESNHGFDPMLKQFFGQGFRAGVVPCDQETIYWFFTWTPTTQGEELEENPAKLKTKLKQFVLNKLEKMPSDVRCFIEKTELDCFHSAPLRYRQPWELMLGNISKGNVCVAGDALHPMTPDLGQGGCCALEDGVVLARCLAKAFSEKSKEKKGEEDEEQYKRIEESLKKYADERKWRSIDLISTAYMAGFVQQANSKWVTFLRDKVLAIFLADILLKKANFDCGTLNSS</sequence>
<proteinExistence type="evidence at transcript level"/>
<dbReference type="Gene3D" id="3.50.50.60">
    <property type="entry name" value="FAD/NAD(P)-binding domain"/>
    <property type="match status" value="1"/>
</dbReference>
<dbReference type="PRINTS" id="PR00420">
    <property type="entry name" value="RNGMNOXGNASE"/>
</dbReference>
<protein>
    <recommendedName>
        <fullName evidence="4">FAD-binding domain-containing protein</fullName>
    </recommendedName>
</protein>
<evidence type="ECO:0000313" key="5">
    <source>
        <dbReference type="EMBL" id="AFK34459.1"/>
    </source>
</evidence>
<dbReference type="InterPro" id="IPR044560">
    <property type="entry name" value="MOase"/>
</dbReference>
<accession>I3S2G7</accession>
<dbReference type="Pfam" id="PF01494">
    <property type="entry name" value="FAD_binding_3"/>
    <property type="match status" value="1"/>
</dbReference>
<comment type="similarity">
    <text evidence="3">Belongs to the 3-hydroxybenzoate 6-hydroxylase family.</text>
</comment>
<evidence type="ECO:0000256" key="1">
    <source>
        <dbReference type="ARBA" id="ARBA00023002"/>
    </source>
</evidence>
<dbReference type="GO" id="GO:0071949">
    <property type="term" value="F:FAD binding"/>
    <property type="evidence" value="ECO:0007669"/>
    <property type="project" value="InterPro"/>
</dbReference>
<evidence type="ECO:0000256" key="2">
    <source>
        <dbReference type="ARBA" id="ARBA00023033"/>
    </source>
</evidence>
<dbReference type="PANTHER" id="PTHR45934:SF20">
    <property type="entry name" value="MONOOXYGENASE 2-RELATED"/>
    <property type="match status" value="1"/>
</dbReference>
<evidence type="ECO:0000256" key="3">
    <source>
        <dbReference type="ARBA" id="ARBA00024018"/>
    </source>
</evidence>
<dbReference type="PANTHER" id="PTHR45934">
    <property type="entry name" value="FAD/NAD(P)-BINDING OXIDOREDUCTASE FAMILY PROTEIN"/>
    <property type="match status" value="1"/>
</dbReference>
<dbReference type="GO" id="GO:0004497">
    <property type="term" value="F:monooxygenase activity"/>
    <property type="evidence" value="ECO:0007669"/>
    <property type="project" value="UniProtKB-KW"/>
</dbReference>
<feature type="domain" description="FAD-binding" evidence="4">
    <location>
        <begin position="8"/>
        <end position="338"/>
    </location>
</feature>
<keyword evidence="2" id="KW-0503">Monooxygenase</keyword>
<evidence type="ECO:0000259" key="4">
    <source>
        <dbReference type="Pfam" id="PF01494"/>
    </source>
</evidence>
<dbReference type="AlphaFoldDB" id="I3S2G7"/>
<dbReference type="EMBL" id="BT134664">
    <property type="protein sequence ID" value="AFK34459.1"/>
    <property type="molecule type" value="mRNA"/>
</dbReference>
<organism evidence="5">
    <name type="scientific">Lotus japonicus</name>
    <name type="common">Lotus corniculatus var. japonicus</name>
    <dbReference type="NCBI Taxonomy" id="34305"/>
    <lineage>
        <taxon>Eukaryota</taxon>
        <taxon>Viridiplantae</taxon>
        <taxon>Streptophyta</taxon>
        <taxon>Embryophyta</taxon>
        <taxon>Tracheophyta</taxon>
        <taxon>Spermatophyta</taxon>
        <taxon>Magnoliopsida</taxon>
        <taxon>eudicotyledons</taxon>
        <taxon>Gunneridae</taxon>
        <taxon>Pentapetalae</taxon>
        <taxon>rosids</taxon>
        <taxon>fabids</taxon>
        <taxon>Fabales</taxon>
        <taxon>Fabaceae</taxon>
        <taxon>Papilionoideae</taxon>
        <taxon>50 kb inversion clade</taxon>
        <taxon>NPAAA clade</taxon>
        <taxon>Hologalegina</taxon>
        <taxon>robinioid clade</taxon>
        <taxon>Loteae</taxon>
        <taxon>Lotus</taxon>
    </lineage>
</organism>
<name>I3S2G7_LOTJA</name>
<dbReference type="InterPro" id="IPR036188">
    <property type="entry name" value="FAD/NAD-bd_sf"/>
</dbReference>
<dbReference type="InterPro" id="IPR002938">
    <property type="entry name" value="FAD-bd"/>
</dbReference>
<reference evidence="5" key="1">
    <citation type="submission" date="2012-05" db="EMBL/GenBank/DDBJ databases">
        <authorList>
            <person name="Krishnakumar V."/>
            <person name="Cheung F."/>
            <person name="Xiao Y."/>
            <person name="Chan A."/>
            <person name="Moskal W.A."/>
            <person name="Town C.D."/>
        </authorList>
    </citation>
    <scope>NUCLEOTIDE SEQUENCE</scope>
</reference>
<dbReference type="SUPFAM" id="SSF51905">
    <property type="entry name" value="FAD/NAD(P)-binding domain"/>
    <property type="match status" value="1"/>
</dbReference>